<dbReference type="PIRSF" id="PIRSF500210">
    <property type="entry name" value="FBPtase"/>
    <property type="match status" value="1"/>
</dbReference>
<dbReference type="GO" id="GO:0030388">
    <property type="term" value="P:fructose 1,6-bisphosphate metabolic process"/>
    <property type="evidence" value="ECO:0007669"/>
    <property type="project" value="TreeGrafter"/>
</dbReference>
<feature type="binding site" evidence="7">
    <location>
        <begin position="111"/>
        <end position="114"/>
    </location>
    <ligand>
        <name>substrate</name>
    </ligand>
</feature>
<dbReference type="SUPFAM" id="SSF56655">
    <property type="entry name" value="Carbohydrate phosphatase"/>
    <property type="match status" value="1"/>
</dbReference>
<evidence type="ECO:0000256" key="7">
    <source>
        <dbReference type="HAMAP-Rule" id="MF_01855"/>
    </source>
</evidence>
<dbReference type="Gene3D" id="3.40.190.80">
    <property type="match status" value="1"/>
</dbReference>
<dbReference type="PANTHER" id="PTHR11556">
    <property type="entry name" value="FRUCTOSE-1,6-BISPHOSPHATASE-RELATED"/>
    <property type="match status" value="1"/>
</dbReference>
<dbReference type="PRINTS" id="PR00115">
    <property type="entry name" value="F16BPHPHTASE"/>
</dbReference>
<dbReference type="GO" id="GO:0005986">
    <property type="term" value="P:sucrose biosynthetic process"/>
    <property type="evidence" value="ECO:0007669"/>
    <property type="project" value="TreeGrafter"/>
</dbReference>
<comment type="similarity">
    <text evidence="2 7 8">Belongs to the FBPase class 1 family.</text>
</comment>
<evidence type="ECO:0000256" key="4">
    <source>
        <dbReference type="ARBA" id="ARBA00022801"/>
    </source>
</evidence>
<comment type="subcellular location">
    <subcellularLocation>
        <location evidence="7">Cytoplasm</location>
    </subcellularLocation>
</comment>
<evidence type="ECO:0000313" key="12">
    <source>
        <dbReference type="Proteomes" id="UP000253529"/>
    </source>
</evidence>
<sequence length="344" mass="36499">MNDLPAAGDDLTAFLDRNASPDVARALAALAAASIVAARRIRRGAFDGGLHGDAGSCGDSVAAKALDAFAHEAFVAGLRGAGVRGVVSEERQEPVAVDADGTLLVALDPLDGSSNIDANVTVGTVFSVLDAPPGPFDAAHFLQPGTAQRAAGIVVYGLHVAFAFTVGRGVAVAALDPETETWRIVASRLAIPAESSEFAINCANTRHWPDPVQAYVADLLEGEDGPRGEDFTLRWVGAMVAEAYRILIRGGVYLYPADAREGYERGRLGLLTQANPVAFLVEQAGGAAIDGYQRLLDVEPRSIHVRTPLVFGAREKVERIARYYREEAFALRAPLFGKRGLLRR</sequence>
<gene>
    <name evidence="7" type="primary">fbp</name>
    <name evidence="11" type="ORF">DFR50_11611</name>
</gene>
<comment type="pathway">
    <text evidence="6">Carbohydrate biosynthesis.</text>
</comment>
<evidence type="ECO:0000256" key="5">
    <source>
        <dbReference type="ARBA" id="ARBA00023277"/>
    </source>
</evidence>
<dbReference type="InterPro" id="IPR044015">
    <property type="entry name" value="FBPase_C_dom"/>
</dbReference>
<dbReference type="HAMAP" id="MF_01855">
    <property type="entry name" value="FBPase_class1"/>
    <property type="match status" value="1"/>
</dbReference>
<dbReference type="PIRSF" id="PIRSF000904">
    <property type="entry name" value="FBPtase_SBPase"/>
    <property type="match status" value="1"/>
</dbReference>
<dbReference type="RefSeq" id="WP_245427803.1">
    <property type="nucleotide sequence ID" value="NZ_QNRK01000016.1"/>
</dbReference>
<dbReference type="InterPro" id="IPR028343">
    <property type="entry name" value="FBPtase"/>
</dbReference>
<dbReference type="GO" id="GO:0006002">
    <property type="term" value="P:fructose 6-phosphate metabolic process"/>
    <property type="evidence" value="ECO:0007669"/>
    <property type="project" value="TreeGrafter"/>
</dbReference>
<dbReference type="AlphaFoldDB" id="A0A366F9M5"/>
<comment type="caution">
    <text evidence="7">Lacks conserved residue(s) required for the propagation of feature annotation.</text>
</comment>
<feature type="domain" description="Fructose-1-6-bisphosphatase class I N-terminal" evidence="9">
    <location>
        <begin position="18"/>
        <end position="185"/>
    </location>
</feature>
<evidence type="ECO:0000256" key="2">
    <source>
        <dbReference type="ARBA" id="ARBA00010941"/>
    </source>
</evidence>
<dbReference type="InterPro" id="IPR033391">
    <property type="entry name" value="FBPase_N"/>
</dbReference>
<evidence type="ECO:0000256" key="3">
    <source>
        <dbReference type="ARBA" id="ARBA00022490"/>
    </source>
</evidence>
<protein>
    <recommendedName>
        <fullName evidence="7">Fructose-1,6-bisphosphatase class 1</fullName>
        <shortName evidence="7">FBPase class 1</shortName>
        <ecNumber evidence="7">3.1.3.11</ecNumber>
    </recommendedName>
    <alternativeName>
        <fullName evidence="7">D-fructose-1,6-bisphosphate 1-phosphohydrolase class 1</fullName>
    </alternativeName>
</protein>
<dbReference type="GO" id="GO:0006000">
    <property type="term" value="P:fructose metabolic process"/>
    <property type="evidence" value="ECO:0007669"/>
    <property type="project" value="TreeGrafter"/>
</dbReference>
<proteinExistence type="inferred from homology"/>
<evidence type="ECO:0000259" key="9">
    <source>
        <dbReference type="Pfam" id="PF00316"/>
    </source>
</evidence>
<comment type="catalytic activity">
    <reaction evidence="1 7">
        <text>beta-D-fructose 1,6-bisphosphate + H2O = beta-D-fructose 6-phosphate + phosphate</text>
        <dbReference type="Rhea" id="RHEA:11064"/>
        <dbReference type="ChEBI" id="CHEBI:15377"/>
        <dbReference type="ChEBI" id="CHEBI:32966"/>
        <dbReference type="ChEBI" id="CHEBI:43474"/>
        <dbReference type="ChEBI" id="CHEBI:57634"/>
        <dbReference type="EC" id="3.1.3.11"/>
    </reaction>
</comment>
<dbReference type="GO" id="GO:0005829">
    <property type="term" value="C:cytosol"/>
    <property type="evidence" value="ECO:0007669"/>
    <property type="project" value="TreeGrafter"/>
</dbReference>
<dbReference type="Pfam" id="PF00316">
    <property type="entry name" value="FBPase"/>
    <property type="match status" value="1"/>
</dbReference>
<keyword evidence="3 7" id="KW-0963">Cytoplasm</keyword>
<comment type="subunit">
    <text evidence="7">Homotetramer.</text>
</comment>
<feature type="domain" description="Fructose-1-6-bisphosphatase class 1 C-terminal" evidence="10">
    <location>
        <begin position="191"/>
        <end position="324"/>
    </location>
</feature>
<dbReference type="CDD" id="cd00354">
    <property type="entry name" value="FBPase"/>
    <property type="match status" value="1"/>
</dbReference>
<dbReference type="NCBIfam" id="NF006780">
    <property type="entry name" value="PRK09293.1-4"/>
    <property type="match status" value="1"/>
</dbReference>
<name>A0A366F9M5_9HYPH</name>
<dbReference type="GO" id="GO:0006094">
    <property type="term" value="P:gluconeogenesis"/>
    <property type="evidence" value="ECO:0007669"/>
    <property type="project" value="UniProtKB-UniRule"/>
</dbReference>
<dbReference type="GO" id="GO:0042132">
    <property type="term" value="F:fructose 1,6-bisphosphate 1-phosphatase activity"/>
    <property type="evidence" value="ECO:0007669"/>
    <property type="project" value="UniProtKB-UniRule"/>
</dbReference>
<evidence type="ECO:0000259" key="10">
    <source>
        <dbReference type="Pfam" id="PF18913"/>
    </source>
</evidence>
<feature type="binding site" evidence="7">
    <location>
        <position position="201"/>
    </location>
    <ligand>
        <name>substrate</name>
    </ligand>
</feature>
<evidence type="ECO:0000256" key="8">
    <source>
        <dbReference type="RuleBase" id="RU000508"/>
    </source>
</evidence>
<dbReference type="PANTHER" id="PTHR11556:SF35">
    <property type="entry name" value="SEDOHEPTULOSE-1,7-BISPHOSPHATASE, CHLOROPLASTIC"/>
    <property type="match status" value="1"/>
</dbReference>
<accession>A0A366F9M5</accession>
<feature type="binding site" evidence="7">
    <location>
        <begin position="253"/>
        <end position="255"/>
    </location>
    <ligand>
        <name>substrate</name>
    </ligand>
</feature>
<evidence type="ECO:0000256" key="6">
    <source>
        <dbReference type="ARBA" id="ARBA00024331"/>
    </source>
</evidence>
<comment type="caution">
    <text evidence="11">The sequence shown here is derived from an EMBL/GenBank/DDBJ whole genome shotgun (WGS) entry which is preliminary data.</text>
</comment>
<dbReference type="EMBL" id="QNRK01000016">
    <property type="protein sequence ID" value="RBP11317.1"/>
    <property type="molecule type" value="Genomic_DNA"/>
</dbReference>
<keyword evidence="4 7" id="KW-0378">Hydrolase</keyword>
<keyword evidence="12" id="KW-1185">Reference proteome</keyword>
<organism evidence="11 12">
    <name type="scientific">Roseiarcus fermentans</name>
    <dbReference type="NCBI Taxonomy" id="1473586"/>
    <lineage>
        <taxon>Bacteria</taxon>
        <taxon>Pseudomonadati</taxon>
        <taxon>Pseudomonadota</taxon>
        <taxon>Alphaproteobacteria</taxon>
        <taxon>Hyphomicrobiales</taxon>
        <taxon>Roseiarcaceae</taxon>
        <taxon>Roseiarcus</taxon>
    </lineage>
</organism>
<evidence type="ECO:0000313" key="11">
    <source>
        <dbReference type="EMBL" id="RBP11317.1"/>
    </source>
</evidence>
<keyword evidence="5 7" id="KW-0119">Carbohydrate metabolism</keyword>
<dbReference type="EC" id="3.1.3.11" evidence="7"/>
<dbReference type="Proteomes" id="UP000253529">
    <property type="component" value="Unassembled WGS sequence"/>
</dbReference>
<reference evidence="11 12" key="1">
    <citation type="submission" date="2018-06" db="EMBL/GenBank/DDBJ databases">
        <title>Genomic Encyclopedia of Type Strains, Phase IV (KMG-IV): sequencing the most valuable type-strain genomes for metagenomic binning, comparative biology and taxonomic classification.</title>
        <authorList>
            <person name="Goeker M."/>
        </authorList>
    </citation>
    <scope>NUCLEOTIDE SEQUENCE [LARGE SCALE GENOMIC DNA]</scope>
    <source>
        <strain evidence="11 12">DSM 24875</strain>
    </source>
</reference>
<dbReference type="Gene3D" id="3.30.540.10">
    <property type="entry name" value="Fructose-1,6-Bisphosphatase, subunit A, domain 1"/>
    <property type="match status" value="1"/>
</dbReference>
<dbReference type="InterPro" id="IPR000146">
    <property type="entry name" value="FBPase_class-1"/>
</dbReference>
<dbReference type="Pfam" id="PF18913">
    <property type="entry name" value="FBPase_C"/>
    <property type="match status" value="1"/>
</dbReference>
<evidence type="ECO:0000256" key="1">
    <source>
        <dbReference type="ARBA" id="ARBA00001273"/>
    </source>
</evidence>